<keyword evidence="5" id="KW-1185">Reference proteome</keyword>
<dbReference type="InterPro" id="IPR032710">
    <property type="entry name" value="NTF2-like_dom_sf"/>
</dbReference>
<organism evidence="4 5">
    <name type="scientific">Sphaerisporangium aureirubrum</name>
    <dbReference type="NCBI Taxonomy" id="1544736"/>
    <lineage>
        <taxon>Bacteria</taxon>
        <taxon>Bacillati</taxon>
        <taxon>Actinomycetota</taxon>
        <taxon>Actinomycetes</taxon>
        <taxon>Streptosporangiales</taxon>
        <taxon>Streptosporangiaceae</taxon>
        <taxon>Sphaerisporangium</taxon>
    </lineage>
</organism>
<proteinExistence type="predicted"/>
<dbReference type="Pfam" id="PF20568">
    <property type="entry name" value="DUF6777"/>
    <property type="match status" value="1"/>
</dbReference>
<evidence type="ECO:0000313" key="5">
    <source>
        <dbReference type="Proteomes" id="UP001596137"/>
    </source>
</evidence>
<keyword evidence="2" id="KW-0812">Transmembrane</keyword>
<sequence>MTLQFRRWIWIALLLFSLGIAALTAIITVVGLDKADQLASVISALTGLVALGVAIRSISPARQGDADRPESGDRHIKIAIAAVAATVVGAIVAGTFVFLTIQQASTLIPVDMTQADAFVPEPADPHTPGRDVRPASIDGAPEPGQNVDGSREGAYATTKHGVACDVGKLVAYLTDPRHVAQAQTWARVHRIQPGQIRSYLGRLTPVRLRMDVRVTNYDYKDGEATPYQAVLQAGTAVLVDDRGVPRVKCNCGNPLAEPQGAASASDNVRKYARNPEAAWSSFTPRRVATITAGKKVKRFTLIDLDDGKLYQRKVGFTGKKDTPVRATDSTCASLRQSTSCGGPGPQVTPEDEAALEATVRQITSAVENGDCAPLYDALTSGSTRKLGVSRAAFIAKCQAGEDQLRSLGARTVIDDVRVVEQRGAQAIVAFSGTVTISGEGGAPRSQRFSDERRRLIRENGNWKIELPDQIINALRTAFGS</sequence>
<dbReference type="Proteomes" id="UP001596137">
    <property type="component" value="Unassembled WGS sequence"/>
</dbReference>
<evidence type="ECO:0000313" key="4">
    <source>
        <dbReference type="EMBL" id="MFC6080259.1"/>
    </source>
</evidence>
<evidence type="ECO:0000256" key="1">
    <source>
        <dbReference type="SAM" id="MobiDB-lite"/>
    </source>
</evidence>
<dbReference type="RefSeq" id="WP_380747034.1">
    <property type="nucleotide sequence ID" value="NZ_JBHSRF010000003.1"/>
</dbReference>
<dbReference type="Gene3D" id="3.10.450.50">
    <property type="match status" value="1"/>
</dbReference>
<protein>
    <submittedName>
        <fullName evidence="4">DUF6777 domain-containing protein</fullName>
    </submittedName>
</protein>
<gene>
    <name evidence="4" type="ORF">ACFP1K_03760</name>
</gene>
<dbReference type="EMBL" id="JBHSRF010000003">
    <property type="protein sequence ID" value="MFC6080259.1"/>
    <property type="molecule type" value="Genomic_DNA"/>
</dbReference>
<feature type="transmembrane region" description="Helical" evidence="2">
    <location>
        <begin position="78"/>
        <end position="101"/>
    </location>
</feature>
<feature type="domain" description="DUF6777" evidence="3">
    <location>
        <begin position="146"/>
        <end position="315"/>
    </location>
</feature>
<name>A0ABW1NA62_9ACTN</name>
<feature type="compositionally biased region" description="Basic and acidic residues" evidence="1">
    <location>
        <begin position="123"/>
        <end position="133"/>
    </location>
</feature>
<evidence type="ECO:0000259" key="3">
    <source>
        <dbReference type="Pfam" id="PF20568"/>
    </source>
</evidence>
<dbReference type="InterPro" id="IPR046704">
    <property type="entry name" value="DUF6777"/>
</dbReference>
<feature type="transmembrane region" description="Helical" evidence="2">
    <location>
        <begin position="38"/>
        <end position="58"/>
    </location>
</feature>
<feature type="transmembrane region" description="Helical" evidence="2">
    <location>
        <begin position="7"/>
        <end position="32"/>
    </location>
</feature>
<feature type="region of interest" description="Disordered" evidence="1">
    <location>
        <begin position="118"/>
        <end position="152"/>
    </location>
</feature>
<keyword evidence="2" id="KW-0472">Membrane</keyword>
<accession>A0ABW1NA62</accession>
<comment type="caution">
    <text evidence="4">The sequence shown here is derived from an EMBL/GenBank/DDBJ whole genome shotgun (WGS) entry which is preliminary data.</text>
</comment>
<evidence type="ECO:0000256" key="2">
    <source>
        <dbReference type="SAM" id="Phobius"/>
    </source>
</evidence>
<dbReference type="SUPFAM" id="SSF54427">
    <property type="entry name" value="NTF2-like"/>
    <property type="match status" value="1"/>
</dbReference>
<reference evidence="5" key="1">
    <citation type="journal article" date="2019" name="Int. J. Syst. Evol. Microbiol.">
        <title>The Global Catalogue of Microorganisms (GCM) 10K type strain sequencing project: providing services to taxonomists for standard genome sequencing and annotation.</title>
        <authorList>
            <consortium name="The Broad Institute Genomics Platform"/>
            <consortium name="The Broad Institute Genome Sequencing Center for Infectious Disease"/>
            <person name="Wu L."/>
            <person name="Ma J."/>
        </authorList>
    </citation>
    <scope>NUCLEOTIDE SEQUENCE [LARGE SCALE GENOMIC DNA]</scope>
    <source>
        <strain evidence="5">JCM 30346</strain>
    </source>
</reference>
<keyword evidence="2" id="KW-1133">Transmembrane helix</keyword>